<feature type="chain" id="PRO_5041718243" evidence="1">
    <location>
        <begin position="25"/>
        <end position="455"/>
    </location>
</feature>
<keyword evidence="1" id="KW-0732">Signal</keyword>
<gene>
    <name evidence="2" type="ORF">CO192_17085</name>
    <name evidence="3" type="ORF">EAO82_13625</name>
</gene>
<dbReference type="Proteomes" id="UP000243750">
    <property type="component" value="Unassembled WGS sequence"/>
</dbReference>
<feature type="signal peptide" evidence="1">
    <location>
        <begin position="1"/>
        <end position="24"/>
    </location>
</feature>
<evidence type="ECO:0000313" key="4">
    <source>
        <dbReference type="Proteomes" id="UP000243750"/>
    </source>
</evidence>
<keyword evidence="5" id="KW-1185">Reference proteome</keyword>
<name>A0AA91Z4S7_9GAMM</name>
<organism evidence="2 4">
    <name type="scientific">Halopseudomonas pelagia</name>
    <dbReference type="NCBI Taxonomy" id="553151"/>
    <lineage>
        <taxon>Bacteria</taxon>
        <taxon>Pseudomonadati</taxon>
        <taxon>Pseudomonadota</taxon>
        <taxon>Gammaproteobacteria</taxon>
        <taxon>Pseudomonadales</taxon>
        <taxon>Pseudomonadaceae</taxon>
        <taxon>Halopseudomonas</taxon>
    </lineage>
</organism>
<reference evidence="2 4" key="1">
    <citation type="submission" date="2017-09" db="EMBL/GenBank/DDBJ databases">
        <title>Bacterial and phytoplankton interrelationship in Kongsfjorden, an Arctic fjord.</title>
        <authorList>
            <person name="Sinha R."/>
            <person name="Krishnan K."/>
        </authorList>
    </citation>
    <scope>NUCLEOTIDE SEQUENCE [LARGE SCALE GENOMIC DNA]</scope>
    <source>
        <strain evidence="2 4">58</strain>
    </source>
</reference>
<dbReference type="CDD" id="cd16329">
    <property type="entry name" value="LolA_like"/>
    <property type="match status" value="1"/>
</dbReference>
<evidence type="ECO:0000256" key="1">
    <source>
        <dbReference type="SAM" id="SignalP"/>
    </source>
</evidence>
<evidence type="ECO:0000313" key="3">
    <source>
        <dbReference type="EMBL" id="QFY57315.1"/>
    </source>
</evidence>
<dbReference type="RefSeq" id="WP_096347750.1">
    <property type="nucleotide sequence ID" value="NZ_CP033116.1"/>
</dbReference>
<evidence type="ECO:0000313" key="5">
    <source>
        <dbReference type="Proteomes" id="UP000344571"/>
    </source>
</evidence>
<dbReference type="Pfam" id="PF07044">
    <property type="entry name" value="DUF1329"/>
    <property type="match status" value="1"/>
</dbReference>
<evidence type="ECO:0000313" key="2">
    <source>
        <dbReference type="EMBL" id="PCC98163.1"/>
    </source>
</evidence>
<proteinExistence type="predicted"/>
<dbReference type="InterPro" id="IPR010752">
    <property type="entry name" value="DUF1329"/>
</dbReference>
<dbReference type="Proteomes" id="UP000344571">
    <property type="component" value="Chromosome"/>
</dbReference>
<dbReference type="EMBL" id="NWMT01000223">
    <property type="protein sequence ID" value="PCC98163.1"/>
    <property type="molecule type" value="Genomic_DNA"/>
</dbReference>
<reference evidence="3 5" key="2">
    <citation type="submission" date="2018-10" db="EMBL/GenBank/DDBJ databases">
        <title>Complete genome sequence of Pseudomonas pelagia strain Kongs-67.</title>
        <authorList>
            <person name="Sinha R.K."/>
            <person name="Krishnan K."/>
        </authorList>
    </citation>
    <scope>NUCLEOTIDE SEQUENCE [LARGE SCALE GENOMIC DNA]</scope>
    <source>
        <strain evidence="3 5">Kongs-67</strain>
    </source>
</reference>
<sequence>MNQYTRFFSLSLLSVAMLAPATQAAVSAEEAANLGQDLTPIGAERAGNADGSIPVWAGGLPKDVGTMLANGTPSDVFADEQPLFTVDASNYERYRELLTDGQVALLNRYPDSYRLPVYPTHRSVGIPDKVAAEAARNATHTNLVNDGNGLADFQGNIAFPIPRNGAEVVWNHLTRYRGGSKLSTTDSVAPQPNGDYVITTIEARSTPVTETTDFKPEDAAEVLFYYSHKITAPARQAGSVLLVHETIDQVASPRRTWLYTAGQRRVRRAPSIAYDAAGPATAGLRTADGLDMYNGAPDRYEWKLIGKKELLIPYNSYRLASPEVSYQELVQPGHLAADHTRYERHRVWEVVATLKDGQRHIYSQRRFYIDEDSWAIIEADHYDTRGELWRIAESHTYYQYAQQALLSAADVIHDLQNGRYLAVNLTNEQREAYRFDYRASTSDYSPGALRSRGVR</sequence>
<dbReference type="Gene3D" id="2.50.20.10">
    <property type="entry name" value="Lipoprotein localisation LolA/LolB/LppX"/>
    <property type="match status" value="1"/>
</dbReference>
<accession>A0AA91Z4S7</accession>
<dbReference type="EMBL" id="CP033116">
    <property type="protein sequence ID" value="QFY57315.1"/>
    <property type="molecule type" value="Genomic_DNA"/>
</dbReference>
<dbReference type="AlphaFoldDB" id="A0AA91Z4S7"/>
<protein>
    <submittedName>
        <fullName evidence="3">DUF1329 domain-containing protein</fullName>
    </submittedName>
    <submittedName>
        <fullName evidence="2">Outer membrane lipoprotein-sorting protein</fullName>
    </submittedName>
</protein>
<keyword evidence="2" id="KW-0449">Lipoprotein</keyword>